<dbReference type="AlphaFoldDB" id="A0A6P7EYF4"/>
<name>A0A6P7EYF4_DIAVI</name>
<dbReference type="Gene3D" id="1.10.10.60">
    <property type="entry name" value="Homeodomain-like"/>
    <property type="match status" value="1"/>
</dbReference>
<proteinExistence type="predicted"/>
<reference evidence="1 2" key="1">
    <citation type="submission" date="2025-04" db="UniProtKB">
        <authorList>
            <consortium name="RefSeq"/>
        </authorList>
    </citation>
    <scope>IDENTIFICATION</scope>
    <source>
        <tissue evidence="1 2">Whole insect</tissue>
    </source>
</reference>
<dbReference type="RefSeq" id="XP_028128016.1">
    <property type="nucleotide sequence ID" value="XM_028272215.1"/>
</dbReference>
<evidence type="ECO:0000313" key="2">
    <source>
        <dbReference type="RefSeq" id="XP_028128017.1"/>
    </source>
</evidence>
<dbReference type="OrthoDB" id="7701707at2759"/>
<evidence type="ECO:0000313" key="1">
    <source>
        <dbReference type="RefSeq" id="XP_028128016.1"/>
    </source>
</evidence>
<dbReference type="RefSeq" id="XP_028128017.1">
    <property type="nucleotide sequence ID" value="XM_028272216.1"/>
</dbReference>
<protein>
    <submittedName>
        <fullName evidence="1 2">Uncharacterized protein LOC114324390</fullName>
    </submittedName>
</protein>
<sequence>MAGYKKAYTIDEDNKCLQLITATKSYYYLRGRAVWQDLVTLGHFDECRTWMSLQNRFEKSILPNIMKRCYSISELEKQKIVLAWWQTGQDYDSDSDSDEDDSD</sequence>
<dbReference type="KEGG" id="dvv:114324390"/>
<accession>A0A6P7EYF4</accession>
<organism evidence="1">
    <name type="scientific">Diabrotica virgifera virgifera</name>
    <name type="common">western corn rootworm</name>
    <dbReference type="NCBI Taxonomy" id="50390"/>
    <lineage>
        <taxon>Eukaryota</taxon>
        <taxon>Metazoa</taxon>
        <taxon>Ecdysozoa</taxon>
        <taxon>Arthropoda</taxon>
        <taxon>Hexapoda</taxon>
        <taxon>Insecta</taxon>
        <taxon>Pterygota</taxon>
        <taxon>Neoptera</taxon>
        <taxon>Endopterygota</taxon>
        <taxon>Coleoptera</taxon>
        <taxon>Polyphaga</taxon>
        <taxon>Cucujiformia</taxon>
        <taxon>Chrysomeloidea</taxon>
        <taxon>Chrysomelidae</taxon>
        <taxon>Galerucinae</taxon>
        <taxon>Diabroticina</taxon>
        <taxon>Diabroticites</taxon>
        <taxon>Diabrotica</taxon>
    </lineage>
</organism>
<gene>
    <name evidence="1 2" type="primary">LOC114324390</name>
</gene>